<sequence length="73" mass="7669">MTGPAATPAVGLRVRLLDSHYARTMGLIDARGTVVAGPEEGVLTVEPDLPLFLSGLPFEFMYPKVGGVEVVEG</sequence>
<dbReference type="EMBL" id="CP045122">
    <property type="protein sequence ID" value="QIN81135.1"/>
    <property type="molecule type" value="Genomic_DNA"/>
</dbReference>
<accession>A0A6G8Q3V2</accession>
<proteinExistence type="predicted"/>
<evidence type="ECO:0000313" key="2">
    <source>
        <dbReference type="Proteomes" id="UP000502706"/>
    </source>
</evidence>
<keyword evidence="2" id="KW-1185">Reference proteome</keyword>
<dbReference type="RefSeq" id="WP_166398849.1">
    <property type="nucleotide sequence ID" value="NZ_CP045122.1"/>
</dbReference>
<keyword evidence="1" id="KW-0614">Plasmid</keyword>
<gene>
    <name evidence="1" type="ORF">GBA65_22135</name>
</gene>
<dbReference type="KEGG" id="rmar:GBA65_22135"/>
<dbReference type="Proteomes" id="UP000502706">
    <property type="component" value="Plasmid unnamed1"/>
</dbReference>
<protein>
    <submittedName>
        <fullName evidence="1">Uncharacterized protein</fullName>
    </submittedName>
</protein>
<geneLocation type="plasmid" evidence="1 2">
    <name>unnamed1</name>
</geneLocation>
<name>A0A6G8Q3V2_9ACTN</name>
<reference evidence="1 2" key="1">
    <citation type="submission" date="2019-10" db="EMBL/GenBank/DDBJ databases">
        <title>Rubrobacter sp nov SCSIO 52915 isolated from a deep-sea sediment in the South China Sea.</title>
        <authorList>
            <person name="Chen R.W."/>
        </authorList>
    </citation>
    <scope>NUCLEOTIDE SEQUENCE [LARGE SCALE GENOMIC DNA]</scope>
    <source>
        <strain evidence="1 2">SCSIO 52915</strain>
        <plasmid evidence="1 2">unnamed1</plasmid>
    </source>
</reference>
<dbReference type="AlphaFoldDB" id="A0A6G8Q3V2"/>
<evidence type="ECO:0000313" key="1">
    <source>
        <dbReference type="EMBL" id="QIN81135.1"/>
    </source>
</evidence>
<organism evidence="1 2">
    <name type="scientific">Rubrobacter marinus</name>
    <dbReference type="NCBI Taxonomy" id="2653852"/>
    <lineage>
        <taxon>Bacteria</taxon>
        <taxon>Bacillati</taxon>
        <taxon>Actinomycetota</taxon>
        <taxon>Rubrobacteria</taxon>
        <taxon>Rubrobacterales</taxon>
        <taxon>Rubrobacteraceae</taxon>
        <taxon>Rubrobacter</taxon>
    </lineage>
</organism>